<organism evidence="6 7">
    <name type="scientific">Trichuris suis</name>
    <name type="common">pig whipworm</name>
    <dbReference type="NCBI Taxonomy" id="68888"/>
    <lineage>
        <taxon>Eukaryota</taxon>
        <taxon>Metazoa</taxon>
        <taxon>Ecdysozoa</taxon>
        <taxon>Nematoda</taxon>
        <taxon>Enoplea</taxon>
        <taxon>Dorylaimia</taxon>
        <taxon>Trichinellida</taxon>
        <taxon>Trichuridae</taxon>
        <taxon>Trichuris</taxon>
    </lineage>
</organism>
<gene>
    <name evidence="6" type="ORF">M513_11462</name>
</gene>
<proteinExistence type="predicted"/>
<protein>
    <recommendedName>
        <fullName evidence="5">Histone H2A C-terminal domain-containing protein</fullName>
    </recommendedName>
</protein>
<sequence>MVDIAMLLMSVSQHEKPENKNDKYGSDGGIYRRPDQAFTNQESKCELKSERQDKEPKQQSGINVSRWSHSSSDSVTKLYRANWNWCSSVPCCCHRIFDDRKNSYHPAAHLQLAIRSDEELSNFLRGVTIAQGGVLPNIHPSLRPTKSEMKAAKKA</sequence>
<keyword evidence="3" id="KW-0238">DNA-binding</keyword>
<dbReference type="GO" id="GO:0003677">
    <property type="term" value="F:DNA binding"/>
    <property type="evidence" value="ECO:0007669"/>
    <property type="project" value="InterPro"/>
</dbReference>
<dbReference type="GO" id="GO:0030527">
    <property type="term" value="F:structural constituent of chromatin"/>
    <property type="evidence" value="ECO:0007669"/>
    <property type="project" value="InterPro"/>
</dbReference>
<dbReference type="SUPFAM" id="SSF47113">
    <property type="entry name" value="Histone-fold"/>
    <property type="match status" value="1"/>
</dbReference>
<dbReference type="PANTHER" id="PTHR23430">
    <property type="entry name" value="HISTONE H2A"/>
    <property type="match status" value="1"/>
</dbReference>
<evidence type="ECO:0000256" key="1">
    <source>
        <dbReference type="ARBA" id="ARBA00004286"/>
    </source>
</evidence>
<feature type="compositionally biased region" description="Basic and acidic residues" evidence="4">
    <location>
        <begin position="13"/>
        <end position="35"/>
    </location>
</feature>
<reference evidence="6 7" key="1">
    <citation type="journal article" date="2014" name="Nat. Genet.">
        <title>Genome and transcriptome of the porcine whipworm Trichuris suis.</title>
        <authorList>
            <person name="Jex A.R."/>
            <person name="Nejsum P."/>
            <person name="Schwarz E.M."/>
            <person name="Hu L."/>
            <person name="Young N.D."/>
            <person name="Hall R.S."/>
            <person name="Korhonen P.K."/>
            <person name="Liao S."/>
            <person name="Thamsborg S."/>
            <person name="Xia J."/>
            <person name="Xu P."/>
            <person name="Wang S."/>
            <person name="Scheerlinck J.P."/>
            <person name="Hofmann A."/>
            <person name="Sternberg P.W."/>
            <person name="Wang J."/>
            <person name="Gasser R.B."/>
        </authorList>
    </citation>
    <scope>NUCLEOTIDE SEQUENCE [LARGE SCALE GENOMIC DNA]</scope>
    <source>
        <strain evidence="6">DCEP-RM93M</strain>
    </source>
</reference>
<keyword evidence="2" id="KW-0158">Chromosome</keyword>
<keyword evidence="7" id="KW-1185">Reference proteome</keyword>
<name>A0A085LRS5_9BILA</name>
<keyword evidence="3" id="KW-0544">Nucleosome core</keyword>
<feature type="domain" description="Histone H2A C-terminal" evidence="5">
    <location>
        <begin position="118"/>
        <end position="151"/>
    </location>
</feature>
<accession>A0A085LRS5</accession>
<dbReference type="Pfam" id="PF16211">
    <property type="entry name" value="Histone_H2A_C"/>
    <property type="match status" value="1"/>
</dbReference>
<evidence type="ECO:0000313" key="6">
    <source>
        <dbReference type="EMBL" id="KFD47671.1"/>
    </source>
</evidence>
<dbReference type="PRINTS" id="PR00620">
    <property type="entry name" value="HISTONEH2A"/>
</dbReference>
<evidence type="ECO:0000256" key="4">
    <source>
        <dbReference type="SAM" id="MobiDB-lite"/>
    </source>
</evidence>
<dbReference type="EMBL" id="KL363318">
    <property type="protein sequence ID" value="KFD47671.1"/>
    <property type="molecule type" value="Genomic_DNA"/>
</dbReference>
<feature type="region of interest" description="Disordered" evidence="4">
    <location>
        <begin position="13"/>
        <end position="68"/>
    </location>
</feature>
<feature type="compositionally biased region" description="Basic and acidic residues" evidence="4">
    <location>
        <begin position="43"/>
        <end position="57"/>
    </location>
</feature>
<evidence type="ECO:0000259" key="5">
    <source>
        <dbReference type="Pfam" id="PF16211"/>
    </source>
</evidence>
<dbReference type="InterPro" id="IPR002119">
    <property type="entry name" value="Histone_H2A"/>
</dbReference>
<evidence type="ECO:0000256" key="3">
    <source>
        <dbReference type="ARBA" id="ARBA00023269"/>
    </source>
</evidence>
<dbReference type="GO" id="GO:0046982">
    <property type="term" value="F:protein heterodimerization activity"/>
    <property type="evidence" value="ECO:0007669"/>
    <property type="project" value="InterPro"/>
</dbReference>
<comment type="subcellular location">
    <subcellularLocation>
        <location evidence="1">Chromosome</location>
    </subcellularLocation>
</comment>
<dbReference type="Gene3D" id="1.10.20.10">
    <property type="entry name" value="Histone, subunit A"/>
    <property type="match status" value="1"/>
</dbReference>
<dbReference type="InterPro" id="IPR032454">
    <property type="entry name" value="Histone_H2A_C"/>
</dbReference>
<dbReference type="AlphaFoldDB" id="A0A085LRS5"/>
<evidence type="ECO:0000256" key="2">
    <source>
        <dbReference type="ARBA" id="ARBA00022454"/>
    </source>
</evidence>
<dbReference type="InterPro" id="IPR009072">
    <property type="entry name" value="Histone-fold"/>
</dbReference>
<evidence type="ECO:0000313" key="7">
    <source>
        <dbReference type="Proteomes" id="UP000030764"/>
    </source>
</evidence>
<dbReference type="GO" id="GO:0000786">
    <property type="term" value="C:nucleosome"/>
    <property type="evidence" value="ECO:0007669"/>
    <property type="project" value="UniProtKB-KW"/>
</dbReference>
<dbReference type="Proteomes" id="UP000030764">
    <property type="component" value="Unassembled WGS sequence"/>
</dbReference>